<comment type="catalytic activity">
    <reaction evidence="10">
        <text>L-threonyl-[protein] + FAD = FMN-L-threonyl-[protein] + AMP + H(+)</text>
        <dbReference type="Rhea" id="RHEA:36847"/>
        <dbReference type="Rhea" id="RHEA-COMP:11060"/>
        <dbReference type="Rhea" id="RHEA-COMP:11061"/>
        <dbReference type="ChEBI" id="CHEBI:15378"/>
        <dbReference type="ChEBI" id="CHEBI:30013"/>
        <dbReference type="ChEBI" id="CHEBI:57692"/>
        <dbReference type="ChEBI" id="CHEBI:74257"/>
        <dbReference type="ChEBI" id="CHEBI:456215"/>
        <dbReference type="EC" id="2.7.1.180"/>
    </reaction>
</comment>
<dbReference type="PANTHER" id="PTHR30040">
    <property type="entry name" value="THIAMINE BIOSYNTHESIS LIPOPROTEIN APBE"/>
    <property type="match status" value="1"/>
</dbReference>
<evidence type="ECO:0000313" key="12">
    <source>
        <dbReference type="Proteomes" id="UP000553888"/>
    </source>
</evidence>
<evidence type="ECO:0000256" key="10">
    <source>
        <dbReference type="ARBA" id="ARBA00048540"/>
    </source>
</evidence>
<proteinExistence type="predicted"/>
<evidence type="ECO:0000256" key="8">
    <source>
        <dbReference type="ARBA" id="ARBA00022842"/>
    </source>
</evidence>
<keyword evidence="11" id="KW-0449">Lipoprotein</keyword>
<organism evidence="11 12">
    <name type="scientific">Schumannella luteola</name>
    <dbReference type="NCBI Taxonomy" id="472059"/>
    <lineage>
        <taxon>Bacteria</taxon>
        <taxon>Bacillati</taxon>
        <taxon>Actinomycetota</taxon>
        <taxon>Actinomycetes</taxon>
        <taxon>Micrococcales</taxon>
        <taxon>Microbacteriaceae</taxon>
        <taxon>Schumannella</taxon>
    </lineage>
</organism>
<dbReference type="Pfam" id="PF02424">
    <property type="entry name" value="ApbE"/>
    <property type="match status" value="1"/>
</dbReference>
<keyword evidence="12" id="KW-1185">Reference proteome</keyword>
<name>A0A852YBS6_9MICO</name>
<reference evidence="11 12" key="1">
    <citation type="submission" date="2020-07" db="EMBL/GenBank/DDBJ databases">
        <title>Sequencing the genomes of 1000 actinobacteria strains.</title>
        <authorList>
            <person name="Klenk H.-P."/>
        </authorList>
    </citation>
    <scope>NUCLEOTIDE SEQUENCE [LARGE SCALE GENOMIC DNA]</scope>
    <source>
        <strain evidence="11 12">DSM 23141</strain>
    </source>
</reference>
<evidence type="ECO:0000256" key="7">
    <source>
        <dbReference type="ARBA" id="ARBA00022827"/>
    </source>
</evidence>
<keyword evidence="6" id="KW-0479">Metal-binding</keyword>
<dbReference type="InterPro" id="IPR024932">
    <property type="entry name" value="ApbE"/>
</dbReference>
<evidence type="ECO:0000256" key="9">
    <source>
        <dbReference type="ARBA" id="ARBA00031306"/>
    </source>
</evidence>
<comment type="cofactor">
    <cofactor evidence="1">
        <name>Mg(2+)</name>
        <dbReference type="ChEBI" id="CHEBI:18420"/>
    </cofactor>
</comment>
<evidence type="ECO:0000256" key="2">
    <source>
        <dbReference type="ARBA" id="ARBA00011955"/>
    </source>
</evidence>
<dbReference type="Proteomes" id="UP000553888">
    <property type="component" value="Unassembled WGS sequence"/>
</dbReference>
<keyword evidence="7" id="KW-0274">FAD</keyword>
<accession>A0A852YBS6</accession>
<sequence>MSTTTLPTPVFASRDWPLWSTTARIVVDDPAKLPAAIAIADRLTVAVDHAASRFRHDSEVNRVAAELATGARISPLLSRLVRAAIAAAERSDGDVDPTLGQALAAVGYDRDIRLVADDDGRLVRAVATVRPGWRSLVLEGDRLRLPGHLALDLGATAKALTADDVAGEVHRTLGCSVLVALGGDIATAGRGPVGGWQVRAQDRPGDPATTVSLRGGWAVATSSTQHRSWTRSGERMHHILDPRTGLPAEAVWRSVSVAARSCVEANMLSTAAIVRGMAALPWLAAIGLPARLVDAEGRVLVLGGWPLEVADDPTGD</sequence>
<evidence type="ECO:0000256" key="6">
    <source>
        <dbReference type="ARBA" id="ARBA00022723"/>
    </source>
</evidence>
<keyword evidence="5" id="KW-0808">Transferase</keyword>
<evidence type="ECO:0000256" key="4">
    <source>
        <dbReference type="ARBA" id="ARBA00022630"/>
    </source>
</evidence>
<evidence type="ECO:0000313" key="11">
    <source>
        <dbReference type="EMBL" id="NYG99292.1"/>
    </source>
</evidence>
<comment type="caution">
    <text evidence="11">The sequence shown here is derived from an EMBL/GenBank/DDBJ whole genome shotgun (WGS) entry which is preliminary data.</text>
</comment>
<evidence type="ECO:0000256" key="1">
    <source>
        <dbReference type="ARBA" id="ARBA00001946"/>
    </source>
</evidence>
<evidence type="ECO:0000256" key="3">
    <source>
        <dbReference type="ARBA" id="ARBA00016337"/>
    </source>
</evidence>
<dbReference type="RefSeq" id="WP_179567394.1">
    <property type="nucleotide sequence ID" value="NZ_JACBZY010000001.1"/>
</dbReference>
<dbReference type="SUPFAM" id="SSF143631">
    <property type="entry name" value="ApbE-like"/>
    <property type="match status" value="1"/>
</dbReference>
<keyword evidence="8" id="KW-0460">Magnesium</keyword>
<dbReference type="Gene3D" id="3.10.520.10">
    <property type="entry name" value="ApbE-like domains"/>
    <property type="match status" value="1"/>
</dbReference>
<dbReference type="PANTHER" id="PTHR30040:SF2">
    <property type="entry name" value="FAD:PROTEIN FMN TRANSFERASE"/>
    <property type="match status" value="1"/>
</dbReference>
<protein>
    <recommendedName>
        <fullName evidence="3">FAD:protein FMN transferase</fullName>
        <ecNumber evidence="2">2.7.1.180</ecNumber>
    </recommendedName>
    <alternativeName>
        <fullName evidence="9">Flavin transferase</fullName>
    </alternativeName>
</protein>
<evidence type="ECO:0000256" key="5">
    <source>
        <dbReference type="ARBA" id="ARBA00022679"/>
    </source>
</evidence>
<dbReference type="GO" id="GO:0016740">
    <property type="term" value="F:transferase activity"/>
    <property type="evidence" value="ECO:0007669"/>
    <property type="project" value="UniProtKB-KW"/>
</dbReference>
<dbReference type="GO" id="GO:0046872">
    <property type="term" value="F:metal ion binding"/>
    <property type="evidence" value="ECO:0007669"/>
    <property type="project" value="UniProtKB-KW"/>
</dbReference>
<dbReference type="InterPro" id="IPR003374">
    <property type="entry name" value="ApbE-like_sf"/>
</dbReference>
<keyword evidence="4" id="KW-0285">Flavoprotein</keyword>
<gene>
    <name evidence="11" type="ORF">BJ979_001918</name>
</gene>
<dbReference type="EC" id="2.7.1.180" evidence="2"/>
<dbReference type="AlphaFoldDB" id="A0A852YBS6"/>
<dbReference type="EMBL" id="JACBZY010000001">
    <property type="protein sequence ID" value="NYG99292.1"/>
    <property type="molecule type" value="Genomic_DNA"/>
</dbReference>